<evidence type="ECO:0000313" key="2">
    <source>
        <dbReference type="Proteomes" id="UP000012073"/>
    </source>
</evidence>
<dbReference type="RefSeq" id="XP_005714601.1">
    <property type="nucleotide sequence ID" value="XM_005714544.1"/>
</dbReference>
<organism evidence="1 2">
    <name type="scientific">Chondrus crispus</name>
    <name type="common">Carrageen Irish moss</name>
    <name type="synonym">Polymorpha crispa</name>
    <dbReference type="NCBI Taxonomy" id="2769"/>
    <lineage>
        <taxon>Eukaryota</taxon>
        <taxon>Rhodophyta</taxon>
        <taxon>Florideophyceae</taxon>
        <taxon>Rhodymeniophycidae</taxon>
        <taxon>Gigartinales</taxon>
        <taxon>Gigartinaceae</taxon>
        <taxon>Chondrus</taxon>
    </lineage>
</organism>
<proteinExistence type="predicted"/>
<dbReference type="KEGG" id="ccp:CHC_T00003695001"/>
<evidence type="ECO:0000313" key="1">
    <source>
        <dbReference type="EMBL" id="CDF34782.1"/>
    </source>
</evidence>
<reference evidence="2" key="1">
    <citation type="journal article" date="2013" name="Proc. Natl. Acad. Sci. U.S.A.">
        <title>Genome structure and metabolic features in the red seaweed Chondrus crispus shed light on evolution of the Archaeplastida.</title>
        <authorList>
            <person name="Collen J."/>
            <person name="Porcel B."/>
            <person name="Carre W."/>
            <person name="Ball S.G."/>
            <person name="Chaparro C."/>
            <person name="Tonon T."/>
            <person name="Barbeyron T."/>
            <person name="Michel G."/>
            <person name="Noel B."/>
            <person name="Valentin K."/>
            <person name="Elias M."/>
            <person name="Artiguenave F."/>
            <person name="Arun A."/>
            <person name="Aury J.M."/>
            <person name="Barbosa-Neto J.F."/>
            <person name="Bothwell J.H."/>
            <person name="Bouget F.Y."/>
            <person name="Brillet L."/>
            <person name="Cabello-Hurtado F."/>
            <person name="Capella-Gutierrez S."/>
            <person name="Charrier B."/>
            <person name="Cladiere L."/>
            <person name="Cock J.M."/>
            <person name="Coelho S.M."/>
            <person name="Colleoni C."/>
            <person name="Czjzek M."/>
            <person name="Da Silva C."/>
            <person name="Delage L."/>
            <person name="Denoeud F."/>
            <person name="Deschamps P."/>
            <person name="Dittami S.M."/>
            <person name="Gabaldon T."/>
            <person name="Gachon C.M."/>
            <person name="Groisillier A."/>
            <person name="Herve C."/>
            <person name="Jabbari K."/>
            <person name="Katinka M."/>
            <person name="Kloareg B."/>
            <person name="Kowalczyk N."/>
            <person name="Labadie K."/>
            <person name="Leblanc C."/>
            <person name="Lopez P.J."/>
            <person name="McLachlan D.H."/>
            <person name="Meslet-Cladiere L."/>
            <person name="Moustafa A."/>
            <person name="Nehr Z."/>
            <person name="Nyvall Collen P."/>
            <person name="Panaud O."/>
            <person name="Partensky F."/>
            <person name="Poulain J."/>
            <person name="Rensing S.A."/>
            <person name="Rousvoal S."/>
            <person name="Samson G."/>
            <person name="Symeonidi A."/>
            <person name="Weissenbach J."/>
            <person name="Zambounis A."/>
            <person name="Wincker P."/>
            <person name="Boyen C."/>
        </authorList>
    </citation>
    <scope>NUCLEOTIDE SEQUENCE [LARGE SCALE GENOMIC DNA]</scope>
    <source>
        <strain evidence="2">cv. Stackhouse</strain>
    </source>
</reference>
<keyword evidence="2" id="KW-1185">Reference proteome</keyword>
<protein>
    <submittedName>
        <fullName evidence="1">Uncharacterized protein</fullName>
    </submittedName>
</protein>
<dbReference type="AlphaFoldDB" id="R7Q8B1"/>
<dbReference type="EMBL" id="HG001706">
    <property type="protein sequence ID" value="CDF34782.1"/>
    <property type="molecule type" value="Genomic_DNA"/>
</dbReference>
<dbReference type="Proteomes" id="UP000012073">
    <property type="component" value="Unassembled WGS sequence"/>
</dbReference>
<dbReference type="GeneID" id="17322309"/>
<name>R7Q8B1_CHOCR</name>
<sequence length="35" mass="3794">MPAAPRSRLVNVVVAPRALPSFDLPSFDLPSFQPT</sequence>
<gene>
    <name evidence="1" type="ORF">CHC_T00003695001</name>
</gene>
<dbReference type="Gramene" id="CDF34782">
    <property type="protein sequence ID" value="CDF34782"/>
    <property type="gene ID" value="CHC_T00003695001"/>
</dbReference>
<accession>R7Q8B1</accession>